<keyword evidence="2" id="KW-1185">Reference proteome</keyword>
<evidence type="ECO:0000313" key="1">
    <source>
        <dbReference type="EMBL" id="KOF04470.1"/>
    </source>
</evidence>
<proteinExistence type="predicted"/>
<comment type="caution">
    <text evidence="1">The sequence shown here is derived from an EMBL/GenBank/DDBJ whole genome shotgun (WGS) entry which is preliminary data.</text>
</comment>
<gene>
    <name evidence="1" type="ORF">OB69_01360</name>
</gene>
<dbReference type="OrthoDB" id="1496329at2"/>
<dbReference type="AlphaFoldDB" id="A0A0L8AQF3"/>
<dbReference type="PATRIC" id="fig|1566026.4.peg.1699"/>
<dbReference type="Proteomes" id="UP000036908">
    <property type="component" value="Unassembled WGS sequence"/>
</dbReference>
<dbReference type="RefSeq" id="WP_053221889.1">
    <property type="nucleotide sequence ID" value="NZ_JSVA01000002.1"/>
</dbReference>
<organism evidence="1 2">
    <name type="scientific">Roseivirga seohaensis subsp. aquiponti</name>
    <dbReference type="NCBI Taxonomy" id="1566026"/>
    <lineage>
        <taxon>Bacteria</taxon>
        <taxon>Pseudomonadati</taxon>
        <taxon>Bacteroidota</taxon>
        <taxon>Cytophagia</taxon>
        <taxon>Cytophagales</taxon>
        <taxon>Roseivirgaceae</taxon>
        <taxon>Roseivirga</taxon>
    </lineage>
</organism>
<reference evidence="2" key="1">
    <citation type="submission" date="2014-11" db="EMBL/GenBank/DDBJ databases">
        <title>Genome sequencing of Roseivirga sp. D-25.</title>
        <authorList>
            <person name="Selvaratnam C."/>
            <person name="Thevarajoo S."/>
            <person name="Goh K.M."/>
            <person name="Eee R."/>
            <person name="Chan K.-G."/>
            <person name="Chong C.S."/>
        </authorList>
    </citation>
    <scope>NUCLEOTIDE SEQUENCE [LARGE SCALE GENOMIC DNA]</scope>
    <source>
        <strain evidence="2">D-25</strain>
    </source>
</reference>
<accession>A0A0L8AQF3</accession>
<protein>
    <submittedName>
        <fullName evidence="1">Uncharacterized protein</fullName>
    </submittedName>
</protein>
<name>A0A0L8AQF3_9BACT</name>
<evidence type="ECO:0000313" key="2">
    <source>
        <dbReference type="Proteomes" id="UP000036908"/>
    </source>
</evidence>
<sequence>MEKACLILDDMYFDFYNTLRSSLLVFDKIITTPSIQHRLTTQVWIVGKDRKPQVPNDHPYLSKKFSELISQNLIVSLDTIQISKNWLSKLNINIPQDNRRLFEDYENDPRLTRLLLSERFDISVINNSLEPIQNSNWRKSYLLGVTMNKLPKLQYDFDLNRLLDFKNDPDTKLKLFALRNWINDISKSECSKSELSDKFEYLWYQYMNHIDNYKLKYSLDGGEFLTTISEEILNNLGQLKLGSTIKTLLNFRKRQTLLHQEELETPGKEIAYIFKANQTFK</sequence>
<dbReference type="EMBL" id="JSVA01000002">
    <property type="protein sequence ID" value="KOF04470.1"/>
    <property type="molecule type" value="Genomic_DNA"/>
</dbReference>